<gene>
    <name evidence="1" type="ORF">F4821DRAFT_179808</name>
</gene>
<proteinExistence type="predicted"/>
<comment type="caution">
    <text evidence="1">The sequence shown here is derived from an EMBL/GenBank/DDBJ whole genome shotgun (WGS) entry which is preliminary data.</text>
</comment>
<reference evidence="1 2" key="1">
    <citation type="journal article" date="2022" name="New Phytol.">
        <title>Ecological generalism drives hyperdiversity of secondary metabolite gene clusters in xylarialean endophytes.</title>
        <authorList>
            <person name="Franco M.E.E."/>
            <person name="Wisecaver J.H."/>
            <person name="Arnold A.E."/>
            <person name="Ju Y.M."/>
            <person name="Slot J.C."/>
            <person name="Ahrendt S."/>
            <person name="Moore L.P."/>
            <person name="Eastman K.E."/>
            <person name="Scott K."/>
            <person name="Konkel Z."/>
            <person name="Mondo S.J."/>
            <person name="Kuo A."/>
            <person name="Hayes R.D."/>
            <person name="Haridas S."/>
            <person name="Andreopoulos B."/>
            <person name="Riley R."/>
            <person name="LaButti K."/>
            <person name="Pangilinan J."/>
            <person name="Lipzen A."/>
            <person name="Amirebrahimi M."/>
            <person name="Yan J."/>
            <person name="Adam C."/>
            <person name="Keymanesh K."/>
            <person name="Ng V."/>
            <person name="Louie K."/>
            <person name="Northen T."/>
            <person name="Drula E."/>
            <person name="Henrissat B."/>
            <person name="Hsieh H.M."/>
            <person name="Youens-Clark K."/>
            <person name="Lutzoni F."/>
            <person name="Miadlikowska J."/>
            <person name="Eastwood D.C."/>
            <person name="Hamelin R.C."/>
            <person name="Grigoriev I.V."/>
            <person name="U'Ren J.M."/>
        </authorList>
    </citation>
    <scope>NUCLEOTIDE SEQUENCE [LARGE SCALE GENOMIC DNA]</scope>
    <source>
        <strain evidence="1 2">ER1909</strain>
    </source>
</reference>
<accession>A0ACC0CU38</accession>
<keyword evidence="2" id="KW-1185">Reference proteome</keyword>
<dbReference type="Proteomes" id="UP001497680">
    <property type="component" value="Unassembled WGS sequence"/>
</dbReference>
<dbReference type="EMBL" id="MU394343">
    <property type="protein sequence ID" value="KAI6084016.1"/>
    <property type="molecule type" value="Genomic_DNA"/>
</dbReference>
<protein>
    <submittedName>
        <fullName evidence="1">Zf-DHHC-domain-containing protein</fullName>
    </submittedName>
</protein>
<evidence type="ECO:0000313" key="1">
    <source>
        <dbReference type="EMBL" id="KAI6084016.1"/>
    </source>
</evidence>
<organism evidence="1 2">
    <name type="scientific">Hypoxylon rubiginosum</name>
    <dbReference type="NCBI Taxonomy" id="110542"/>
    <lineage>
        <taxon>Eukaryota</taxon>
        <taxon>Fungi</taxon>
        <taxon>Dikarya</taxon>
        <taxon>Ascomycota</taxon>
        <taxon>Pezizomycotina</taxon>
        <taxon>Sordariomycetes</taxon>
        <taxon>Xylariomycetidae</taxon>
        <taxon>Xylariales</taxon>
        <taxon>Hypoxylaceae</taxon>
        <taxon>Hypoxylon</taxon>
    </lineage>
</organism>
<name>A0ACC0CU38_9PEZI</name>
<evidence type="ECO:0000313" key="2">
    <source>
        <dbReference type="Proteomes" id="UP001497680"/>
    </source>
</evidence>
<sequence>MGVLTQIALGVLAISFMTFVAFFGRLPALRHTPIAWMHRVIWVYIPSAILAIDQRLTSGRLTTGLGRFGTYVMYGRHPTVLIFFLLLLTVGEYMYLPGVWPRMSLMHRFFGSISIVLPYLFLYLSAHGDPGVVTPTSHARYMSHYPYDFALFHPGQTCRTCGLLKPPRSKHCSVCKRCVHKMDHHCVFINNCVGYGNQHWFILLLLSTAVLTSYGGILGLSAVASAARTQNPAFTLWKPAGWSWREYLVLLTFGIQDDVGVGSVTLLALMTSPLVWGLLAYHVYLIWSGTTTNESMKWQDWQLEMDDGCAFRRALPADRVRDPQYEAPWTRWPVDPVQVLVRTEDGTPPAPGAGPGVGEWERVWGLRDVENLYDLGFWDNLVDVFVPNYPFRQATEAANSDLERGKRRAKKASKAPRASSLVAAAT</sequence>